<dbReference type="Proteomes" id="UP000465812">
    <property type="component" value="Chromosome"/>
</dbReference>
<proteinExistence type="predicted"/>
<accession>A0ABM7JZY5</accession>
<gene>
    <name evidence="2" type="ORF">MMAN_52960</name>
</gene>
<keyword evidence="3" id="KW-1185">Reference proteome</keyword>
<sequence length="52" mass="5250">MAADAASVKTAASLSRVDCSTVMTTADDAERRSDVGVPPAAKRLGGKEAVQS</sequence>
<dbReference type="EMBL" id="AP022590">
    <property type="protein sequence ID" value="BBY41162.1"/>
    <property type="molecule type" value="Genomic_DNA"/>
</dbReference>
<name>A0ABM7JZY5_MYCNT</name>
<protein>
    <submittedName>
        <fullName evidence="2">Uncharacterized protein</fullName>
    </submittedName>
</protein>
<feature type="region of interest" description="Disordered" evidence="1">
    <location>
        <begin position="23"/>
        <end position="52"/>
    </location>
</feature>
<evidence type="ECO:0000256" key="1">
    <source>
        <dbReference type="SAM" id="MobiDB-lite"/>
    </source>
</evidence>
<reference evidence="2 3" key="1">
    <citation type="journal article" date="2019" name="Emerg. Microbes Infect.">
        <title>Comprehensive subspecies identification of 175 nontuberculous mycobacteria species based on 7547 genomic profiles.</title>
        <authorList>
            <person name="Matsumoto Y."/>
            <person name="Kinjo T."/>
            <person name="Motooka D."/>
            <person name="Nabeya D."/>
            <person name="Jung N."/>
            <person name="Uechi K."/>
            <person name="Horii T."/>
            <person name="Iida T."/>
            <person name="Fujita J."/>
            <person name="Nakamura S."/>
        </authorList>
    </citation>
    <scope>NUCLEOTIDE SEQUENCE [LARGE SCALE GENOMIC DNA]</scope>
    <source>
        <strain evidence="2 3">JCM 18113</strain>
    </source>
</reference>
<organism evidence="2 3">
    <name type="scientific">Mycobacterium mantenii</name>
    <dbReference type="NCBI Taxonomy" id="560555"/>
    <lineage>
        <taxon>Bacteria</taxon>
        <taxon>Bacillati</taxon>
        <taxon>Actinomycetota</taxon>
        <taxon>Actinomycetes</taxon>
        <taxon>Mycobacteriales</taxon>
        <taxon>Mycobacteriaceae</taxon>
        <taxon>Mycobacterium</taxon>
        <taxon>Mycobacterium avium complex (MAC)</taxon>
    </lineage>
</organism>
<evidence type="ECO:0000313" key="3">
    <source>
        <dbReference type="Proteomes" id="UP000465812"/>
    </source>
</evidence>
<evidence type="ECO:0000313" key="2">
    <source>
        <dbReference type="EMBL" id="BBY41162.1"/>
    </source>
</evidence>